<dbReference type="AlphaFoldDB" id="A0A915J2W5"/>
<proteinExistence type="predicted"/>
<reference evidence="3" key="1">
    <citation type="submission" date="2022-11" db="UniProtKB">
        <authorList>
            <consortium name="WormBaseParasite"/>
        </authorList>
    </citation>
    <scope>IDENTIFICATION</scope>
</reference>
<feature type="compositionally biased region" description="Basic and acidic residues" evidence="1">
    <location>
        <begin position="171"/>
        <end position="189"/>
    </location>
</feature>
<protein>
    <submittedName>
        <fullName evidence="3">Uncharacterized protein</fullName>
    </submittedName>
</protein>
<dbReference type="WBParaSite" id="nRc.2.0.1.t20806-RA">
    <property type="protein sequence ID" value="nRc.2.0.1.t20806-RA"/>
    <property type="gene ID" value="nRc.2.0.1.g20806"/>
</dbReference>
<evidence type="ECO:0000313" key="3">
    <source>
        <dbReference type="WBParaSite" id="nRc.2.0.1.t20806-RA"/>
    </source>
</evidence>
<evidence type="ECO:0000313" key="2">
    <source>
        <dbReference type="Proteomes" id="UP000887565"/>
    </source>
</evidence>
<organism evidence="2 3">
    <name type="scientific">Romanomermis culicivorax</name>
    <name type="common">Nematode worm</name>
    <dbReference type="NCBI Taxonomy" id="13658"/>
    <lineage>
        <taxon>Eukaryota</taxon>
        <taxon>Metazoa</taxon>
        <taxon>Ecdysozoa</taxon>
        <taxon>Nematoda</taxon>
        <taxon>Enoplea</taxon>
        <taxon>Dorylaimia</taxon>
        <taxon>Mermithida</taxon>
        <taxon>Mermithoidea</taxon>
        <taxon>Mermithidae</taxon>
        <taxon>Romanomermis</taxon>
    </lineage>
</organism>
<accession>A0A915J2W5</accession>
<keyword evidence="2" id="KW-1185">Reference proteome</keyword>
<name>A0A915J2W5_ROMCU</name>
<dbReference type="Proteomes" id="UP000887565">
    <property type="component" value="Unplaced"/>
</dbReference>
<evidence type="ECO:0000256" key="1">
    <source>
        <dbReference type="SAM" id="MobiDB-lite"/>
    </source>
</evidence>
<feature type="region of interest" description="Disordered" evidence="1">
    <location>
        <begin position="166"/>
        <end position="190"/>
    </location>
</feature>
<sequence length="210" mass="24504">MNQTASHFIYCICSKSEDCHTKVEFGTKDKKKFFRVRKWVLTMQGRFRRIGNFLTRAKIETFANDMLSNPEKLQQIRYSRMYRRLKIEQMVELVILRIGRQRKLALPKRPFTQQVGCDISSTVATVYHSPTCRKNSSKLTLRLYCNEFFVDGLALLDAEYVSSHEISTNETRPEAHTQDQKVRRVKSSERSAVPCKVQGMRIEKKPSGNM</sequence>